<dbReference type="InterPro" id="IPR007627">
    <property type="entry name" value="RNA_pol_sigma70_r2"/>
</dbReference>
<dbReference type="InterPro" id="IPR013324">
    <property type="entry name" value="RNA_pol_sigma_r3/r4-like"/>
</dbReference>
<dbReference type="GO" id="GO:0003677">
    <property type="term" value="F:DNA binding"/>
    <property type="evidence" value="ECO:0007669"/>
    <property type="project" value="UniProtKB-KW"/>
</dbReference>
<dbReference type="PANTHER" id="PTHR43133">
    <property type="entry name" value="RNA POLYMERASE ECF-TYPE SIGMA FACTO"/>
    <property type="match status" value="1"/>
</dbReference>
<keyword evidence="3 6" id="KW-0731">Sigma factor</keyword>
<keyword evidence="4 6" id="KW-0238">DNA-binding</keyword>
<accession>A0A364Y5H6</accession>
<sequence length="163" mass="19497">MTQADFKLAFDEYYRPIKNFLYYKLSDIHLAEDITQEVFIKTWDKRDSVMTETIKSYLYKIANNLAINHFNSGKTRFELKLKDHDRTISESPEYVMEKDEFAARLNRAMDNLPEQQRVVFLMNRIDDLTYREIADRLEISVKAVEKRMQNALESLRHVTQSKF</sequence>
<dbReference type="InterPro" id="IPR036388">
    <property type="entry name" value="WH-like_DNA-bd_sf"/>
</dbReference>
<evidence type="ECO:0000256" key="4">
    <source>
        <dbReference type="ARBA" id="ARBA00023125"/>
    </source>
</evidence>
<evidence type="ECO:0000256" key="3">
    <source>
        <dbReference type="ARBA" id="ARBA00023082"/>
    </source>
</evidence>
<gene>
    <name evidence="9" type="ORF">DQQ10_06805</name>
</gene>
<name>A0A364Y5H6_9BACT</name>
<evidence type="ECO:0000313" key="10">
    <source>
        <dbReference type="Proteomes" id="UP000251889"/>
    </source>
</evidence>
<dbReference type="CDD" id="cd06171">
    <property type="entry name" value="Sigma70_r4"/>
    <property type="match status" value="1"/>
</dbReference>
<dbReference type="InterPro" id="IPR000838">
    <property type="entry name" value="RNA_pol_sigma70_ECF_CS"/>
</dbReference>
<comment type="caution">
    <text evidence="9">The sequence shown here is derived from an EMBL/GenBank/DDBJ whole genome shotgun (WGS) entry which is preliminary data.</text>
</comment>
<dbReference type="PROSITE" id="PS01063">
    <property type="entry name" value="SIGMA70_ECF"/>
    <property type="match status" value="1"/>
</dbReference>
<evidence type="ECO:0000256" key="2">
    <source>
        <dbReference type="ARBA" id="ARBA00023015"/>
    </source>
</evidence>
<evidence type="ECO:0000259" key="7">
    <source>
        <dbReference type="Pfam" id="PF04542"/>
    </source>
</evidence>
<keyword evidence="10" id="KW-1185">Reference proteome</keyword>
<evidence type="ECO:0000313" key="9">
    <source>
        <dbReference type="EMBL" id="RAW02246.1"/>
    </source>
</evidence>
<dbReference type="InterPro" id="IPR013249">
    <property type="entry name" value="RNA_pol_sigma70_r4_t2"/>
</dbReference>
<feature type="domain" description="RNA polymerase sigma factor 70 region 4 type 2" evidence="8">
    <location>
        <begin position="104"/>
        <end position="155"/>
    </location>
</feature>
<proteinExistence type="inferred from homology"/>
<evidence type="ECO:0000256" key="6">
    <source>
        <dbReference type="RuleBase" id="RU000716"/>
    </source>
</evidence>
<dbReference type="SUPFAM" id="SSF88659">
    <property type="entry name" value="Sigma3 and sigma4 domains of RNA polymerase sigma factors"/>
    <property type="match status" value="1"/>
</dbReference>
<feature type="domain" description="RNA polymerase sigma-70 region 2" evidence="7">
    <location>
        <begin position="10"/>
        <end position="72"/>
    </location>
</feature>
<dbReference type="InterPro" id="IPR013325">
    <property type="entry name" value="RNA_pol_sigma_r2"/>
</dbReference>
<dbReference type="Gene3D" id="1.10.10.10">
    <property type="entry name" value="Winged helix-like DNA-binding domain superfamily/Winged helix DNA-binding domain"/>
    <property type="match status" value="1"/>
</dbReference>
<protein>
    <recommendedName>
        <fullName evidence="6">RNA polymerase sigma factor</fullName>
    </recommendedName>
</protein>
<dbReference type="Gene3D" id="1.10.1740.10">
    <property type="match status" value="1"/>
</dbReference>
<dbReference type="InterPro" id="IPR014327">
    <property type="entry name" value="RNA_pol_sigma70_bacteroid"/>
</dbReference>
<dbReference type="InterPro" id="IPR039425">
    <property type="entry name" value="RNA_pol_sigma-70-like"/>
</dbReference>
<dbReference type="EMBL" id="QMFY01000002">
    <property type="protein sequence ID" value="RAW02246.1"/>
    <property type="molecule type" value="Genomic_DNA"/>
</dbReference>
<evidence type="ECO:0000259" key="8">
    <source>
        <dbReference type="Pfam" id="PF08281"/>
    </source>
</evidence>
<evidence type="ECO:0000256" key="5">
    <source>
        <dbReference type="ARBA" id="ARBA00023163"/>
    </source>
</evidence>
<keyword evidence="2 6" id="KW-0805">Transcription regulation</keyword>
<dbReference type="NCBIfam" id="TIGR02985">
    <property type="entry name" value="Sig70_bacteroi1"/>
    <property type="match status" value="1"/>
</dbReference>
<keyword evidence="5 6" id="KW-0804">Transcription</keyword>
<dbReference type="GO" id="GO:0006352">
    <property type="term" value="P:DNA-templated transcription initiation"/>
    <property type="evidence" value="ECO:0007669"/>
    <property type="project" value="InterPro"/>
</dbReference>
<dbReference type="Pfam" id="PF08281">
    <property type="entry name" value="Sigma70_r4_2"/>
    <property type="match status" value="1"/>
</dbReference>
<dbReference type="Pfam" id="PF04542">
    <property type="entry name" value="Sigma70_r2"/>
    <property type="match status" value="1"/>
</dbReference>
<dbReference type="Proteomes" id="UP000251889">
    <property type="component" value="Unassembled WGS sequence"/>
</dbReference>
<dbReference type="InterPro" id="IPR014284">
    <property type="entry name" value="RNA_pol_sigma-70_dom"/>
</dbReference>
<dbReference type="RefSeq" id="WP_112746069.1">
    <property type="nucleotide sequence ID" value="NZ_QMFY01000002.1"/>
</dbReference>
<organism evidence="9 10">
    <name type="scientific">Pseudochryseolinea flava</name>
    <dbReference type="NCBI Taxonomy" id="2059302"/>
    <lineage>
        <taxon>Bacteria</taxon>
        <taxon>Pseudomonadati</taxon>
        <taxon>Bacteroidota</taxon>
        <taxon>Cytophagia</taxon>
        <taxon>Cytophagales</taxon>
        <taxon>Fulvivirgaceae</taxon>
        <taxon>Pseudochryseolinea</taxon>
    </lineage>
</organism>
<dbReference type="GO" id="GO:0016987">
    <property type="term" value="F:sigma factor activity"/>
    <property type="evidence" value="ECO:0007669"/>
    <property type="project" value="UniProtKB-KW"/>
</dbReference>
<comment type="similarity">
    <text evidence="1 6">Belongs to the sigma-70 factor family. ECF subfamily.</text>
</comment>
<dbReference type="SUPFAM" id="SSF88946">
    <property type="entry name" value="Sigma2 domain of RNA polymerase sigma factors"/>
    <property type="match status" value="1"/>
</dbReference>
<dbReference type="NCBIfam" id="TIGR02937">
    <property type="entry name" value="sigma70-ECF"/>
    <property type="match status" value="1"/>
</dbReference>
<dbReference type="PANTHER" id="PTHR43133:SF46">
    <property type="entry name" value="RNA POLYMERASE SIGMA-70 FACTOR ECF SUBFAMILY"/>
    <property type="match status" value="1"/>
</dbReference>
<evidence type="ECO:0000256" key="1">
    <source>
        <dbReference type="ARBA" id="ARBA00010641"/>
    </source>
</evidence>
<reference evidence="9 10" key="1">
    <citation type="submission" date="2018-06" db="EMBL/GenBank/DDBJ databases">
        <title>Chryseolinea flavus sp. nov., a member of the phylum Bacteroidetes isolated from soil.</title>
        <authorList>
            <person name="Li Y."/>
            <person name="Wang J."/>
        </authorList>
    </citation>
    <scope>NUCLEOTIDE SEQUENCE [LARGE SCALE GENOMIC DNA]</scope>
    <source>
        <strain evidence="9 10">SDU1-6</strain>
    </source>
</reference>
<dbReference type="OrthoDB" id="1524077at2"/>
<dbReference type="AlphaFoldDB" id="A0A364Y5H6"/>